<keyword evidence="1" id="KW-0596">Phosphopantetheine</keyword>
<reference evidence="4 5" key="1">
    <citation type="submission" date="2019-02" db="EMBL/GenBank/DDBJ databases">
        <title>Genome sequencing of the rare red list fungi Phellinidium pouzarii.</title>
        <authorList>
            <person name="Buettner E."/>
            <person name="Kellner H."/>
        </authorList>
    </citation>
    <scope>NUCLEOTIDE SEQUENCE [LARGE SCALE GENOMIC DNA]</scope>
    <source>
        <strain evidence="4 5">DSM 108285</strain>
    </source>
</reference>
<dbReference type="SUPFAM" id="SSF56801">
    <property type="entry name" value="Acetyl-CoA synthetase-like"/>
    <property type="match status" value="1"/>
</dbReference>
<keyword evidence="2" id="KW-0597">Phosphoprotein</keyword>
<organism evidence="4 5">
    <name type="scientific">Phellinidium pouzarii</name>
    <dbReference type="NCBI Taxonomy" id="167371"/>
    <lineage>
        <taxon>Eukaryota</taxon>
        <taxon>Fungi</taxon>
        <taxon>Dikarya</taxon>
        <taxon>Basidiomycota</taxon>
        <taxon>Agaricomycotina</taxon>
        <taxon>Agaricomycetes</taxon>
        <taxon>Hymenochaetales</taxon>
        <taxon>Hymenochaetaceae</taxon>
        <taxon>Phellinidium</taxon>
    </lineage>
</organism>
<evidence type="ECO:0000313" key="5">
    <source>
        <dbReference type="Proteomes" id="UP000308199"/>
    </source>
</evidence>
<accession>A0A4S4LHD7</accession>
<sequence length="1086" mass="118693">MAPPVPPKSHGLQSRTFVQPPLDFSLSFPALFDWQAEHSPEHPLFIFEEAPGSKRTIPWAEAVQGIHRATQYVRNVVGNSAGSSNNEKPLLAIVASSDTISYYSFLVGAMRTGWTLFPISPRNSAPAVAALLSQTKATHLFVSVEPAIQRLADAALKQVDSEAAIEKHAMPIFEDLFPTKGCDPSFIPVPLANIDLDAHAIIFHSSGTTAFPKPIYFTGRTLVDNAAFICYSEIDLAGSVFLCQALPMFHGMGLLVVLYSLASGLVVSVFKPQSPAVVPNPVNVIENAIALNFDYAFVTPTFVETWSHDSNYVKALAKTKGVIYGGGPLSKEVGDYLVSQGVNVFLVFAATQAMSISTVISAPPGKDWEYFRLPSVREAHFEDHGNNEYEIIVLETGTFRPNVINTTVNGRAAYATSDLVSPHPTKKGYWKVVGRTDDQIMHSTGEKTNPGPLEVMLNRDPLVHGAMMFGRSRFHCGILVQPKEPFAFDPVDTKKVIEFRNLIWPTIEKMNAYAPTYSRIFKEMILITSPSKPLLYTPKGTLRRQPVLDQYAAEIDAIYAAVDESAQNDIPGPTDWSTTNAKEFVRQVVEKTMKKNHHEISDNVDLFEFGLDSLQATWIRNTLLRVLREAHPTVARKLSATFIYDHPTISGLADYISASISGASVASVGSAEDKRRELQALVSKYTEFFPEFKPAPAGQLNEAVGDVVLLTGSTGSLGSNILAKLIQRAGIARVYALSRPSPDGASAKDRHVAAFTREGLDVDSLDSSKVRFLVGDPSYADFAVEPTVFKEMQSSVTHIIHNAWRVNFNVTVTSFESNIRSVRNFVDFSLGGHGAQPARVLFIGSISVFQNYKESKVAEEEPLAHPDSALGTGYAESKWVSEQILERASKKTSLSTTVIRCGQLTGGPSGAWNDHEWFPSVVKSSIALGKIPNVEGTVSWITANDAAGAIVDATHADTERILHLVHPRPVPWSLVIAAFAKELGLSTVSYGDWMAALESAHANLYDGTPDAHKVEEVLRGNPALRLMAFFSAALKMEGNENVEPLGIPRLRNEKAVASSTTLKEARSIGDDNVQRWIASWRKTGFI</sequence>
<feature type="domain" description="Carrier" evidence="3">
    <location>
        <begin position="579"/>
        <end position="660"/>
    </location>
</feature>
<keyword evidence="5" id="KW-1185">Reference proteome</keyword>
<dbReference type="InterPro" id="IPR042099">
    <property type="entry name" value="ANL_N_sf"/>
</dbReference>
<dbReference type="Pfam" id="PF00501">
    <property type="entry name" value="AMP-binding"/>
    <property type="match status" value="1"/>
</dbReference>
<dbReference type="Pfam" id="PF07993">
    <property type="entry name" value="NAD_binding_4"/>
    <property type="match status" value="1"/>
</dbReference>
<dbReference type="InterPro" id="IPR020806">
    <property type="entry name" value="PKS_PP-bd"/>
</dbReference>
<name>A0A4S4LHD7_9AGAM</name>
<dbReference type="InterPro" id="IPR036291">
    <property type="entry name" value="NAD(P)-bd_dom_sf"/>
</dbReference>
<dbReference type="Gene3D" id="3.40.50.12780">
    <property type="entry name" value="N-terminal domain of ligase-like"/>
    <property type="match status" value="1"/>
</dbReference>
<dbReference type="PROSITE" id="PS50075">
    <property type="entry name" value="CARRIER"/>
    <property type="match status" value="1"/>
</dbReference>
<evidence type="ECO:0000256" key="2">
    <source>
        <dbReference type="ARBA" id="ARBA00022553"/>
    </source>
</evidence>
<dbReference type="GO" id="GO:0031177">
    <property type="term" value="F:phosphopantetheine binding"/>
    <property type="evidence" value="ECO:0007669"/>
    <property type="project" value="InterPro"/>
</dbReference>
<dbReference type="InterPro" id="IPR013120">
    <property type="entry name" value="FAR_NAD-bd"/>
</dbReference>
<dbReference type="SUPFAM" id="SSF47336">
    <property type="entry name" value="ACP-like"/>
    <property type="match status" value="1"/>
</dbReference>
<gene>
    <name evidence="4" type="ORF">EW145_g2182</name>
</gene>
<proteinExistence type="predicted"/>
<evidence type="ECO:0000259" key="3">
    <source>
        <dbReference type="PROSITE" id="PS50075"/>
    </source>
</evidence>
<dbReference type="InterPro" id="IPR051414">
    <property type="entry name" value="Adenylate-forming_Reductase"/>
</dbReference>
<dbReference type="SUPFAM" id="SSF51735">
    <property type="entry name" value="NAD(P)-binding Rossmann-fold domains"/>
    <property type="match status" value="1"/>
</dbReference>
<dbReference type="Proteomes" id="UP000308199">
    <property type="component" value="Unassembled WGS sequence"/>
</dbReference>
<dbReference type="PANTHER" id="PTHR43439:SF2">
    <property type="entry name" value="ENZYME, PUTATIVE (JCVI)-RELATED"/>
    <property type="match status" value="1"/>
</dbReference>
<dbReference type="Gene3D" id="1.10.1200.10">
    <property type="entry name" value="ACP-like"/>
    <property type="match status" value="1"/>
</dbReference>
<evidence type="ECO:0000313" key="4">
    <source>
        <dbReference type="EMBL" id="THH09230.1"/>
    </source>
</evidence>
<dbReference type="AlphaFoldDB" id="A0A4S4LHD7"/>
<dbReference type="Pfam" id="PF23562">
    <property type="entry name" value="AMP-binding_C_3"/>
    <property type="match status" value="1"/>
</dbReference>
<evidence type="ECO:0000256" key="1">
    <source>
        <dbReference type="ARBA" id="ARBA00022450"/>
    </source>
</evidence>
<dbReference type="OrthoDB" id="429813at2759"/>
<dbReference type="SMART" id="SM00823">
    <property type="entry name" value="PKS_PP"/>
    <property type="match status" value="1"/>
</dbReference>
<dbReference type="PANTHER" id="PTHR43439">
    <property type="entry name" value="PHENYLACETATE-COENZYME A LIGASE"/>
    <property type="match status" value="1"/>
</dbReference>
<dbReference type="Gene3D" id="3.40.50.720">
    <property type="entry name" value="NAD(P)-binding Rossmann-like Domain"/>
    <property type="match status" value="1"/>
</dbReference>
<dbReference type="InterPro" id="IPR036736">
    <property type="entry name" value="ACP-like_sf"/>
</dbReference>
<protein>
    <recommendedName>
        <fullName evidence="3">Carrier domain-containing protein</fullName>
    </recommendedName>
</protein>
<dbReference type="EMBL" id="SGPK01000071">
    <property type="protein sequence ID" value="THH09230.1"/>
    <property type="molecule type" value="Genomic_DNA"/>
</dbReference>
<dbReference type="InterPro" id="IPR009081">
    <property type="entry name" value="PP-bd_ACP"/>
</dbReference>
<dbReference type="InterPro" id="IPR000873">
    <property type="entry name" value="AMP-dep_synth/lig_dom"/>
</dbReference>
<dbReference type="Pfam" id="PF00550">
    <property type="entry name" value="PP-binding"/>
    <property type="match status" value="1"/>
</dbReference>
<comment type="caution">
    <text evidence="4">The sequence shown here is derived from an EMBL/GenBank/DDBJ whole genome shotgun (WGS) entry which is preliminary data.</text>
</comment>